<feature type="domain" description="Proteinase inhibitor I42 chagasin" evidence="3">
    <location>
        <begin position="13"/>
        <end position="98"/>
    </location>
</feature>
<keyword evidence="2" id="KW-0789">Thiol protease inhibitor</keyword>
<evidence type="ECO:0000259" key="3">
    <source>
        <dbReference type="Pfam" id="PF09394"/>
    </source>
</evidence>
<keyword evidence="1" id="KW-0646">Protease inhibitor</keyword>
<dbReference type="PANTHER" id="PTHR36530">
    <property type="entry name" value="INHIBITOR OF CYSTEINE PEPTIDASE"/>
    <property type="match status" value="1"/>
</dbReference>
<dbReference type="EMBL" id="FORT01000002">
    <property type="protein sequence ID" value="SFJ10317.1"/>
    <property type="molecule type" value="Genomic_DNA"/>
</dbReference>
<dbReference type="AlphaFoldDB" id="A0A1I3NMC3"/>
<dbReference type="InterPro" id="IPR036331">
    <property type="entry name" value="Chagasin-like_sf"/>
</dbReference>
<dbReference type="InterPro" id="IPR052781">
    <property type="entry name" value="Cys_protease_inhibitor_I42"/>
</dbReference>
<dbReference type="RefSeq" id="WP_092266637.1">
    <property type="nucleotide sequence ID" value="NZ_FORT01000002.1"/>
</dbReference>
<evidence type="ECO:0000256" key="1">
    <source>
        <dbReference type="ARBA" id="ARBA00022690"/>
    </source>
</evidence>
<evidence type="ECO:0000256" key="2">
    <source>
        <dbReference type="ARBA" id="ARBA00022704"/>
    </source>
</evidence>
<dbReference type="Pfam" id="PF09394">
    <property type="entry name" value="Inhibitor_I42"/>
    <property type="match status" value="1"/>
</dbReference>
<dbReference type="Gene3D" id="2.60.40.2020">
    <property type="match status" value="1"/>
</dbReference>
<dbReference type="GO" id="GO:0004869">
    <property type="term" value="F:cysteine-type endopeptidase inhibitor activity"/>
    <property type="evidence" value="ECO:0007669"/>
    <property type="project" value="UniProtKB-KW"/>
</dbReference>
<organism evidence="4 5">
    <name type="scientific">Brevibacillus centrosporus</name>
    <dbReference type="NCBI Taxonomy" id="54910"/>
    <lineage>
        <taxon>Bacteria</taxon>
        <taxon>Bacillati</taxon>
        <taxon>Bacillota</taxon>
        <taxon>Bacilli</taxon>
        <taxon>Bacillales</taxon>
        <taxon>Paenibacillaceae</taxon>
        <taxon>Brevibacillus</taxon>
    </lineage>
</organism>
<name>A0A1I3NMC3_9BACL</name>
<dbReference type="PANTHER" id="PTHR36530:SF1">
    <property type="entry name" value="AMOEBIASIN-1"/>
    <property type="match status" value="1"/>
</dbReference>
<dbReference type="InterPro" id="IPR018990">
    <property type="entry name" value="Prot_inh_I42_chagasin"/>
</dbReference>
<evidence type="ECO:0000313" key="4">
    <source>
        <dbReference type="EMBL" id="SFJ10317.1"/>
    </source>
</evidence>
<keyword evidence="5" id="KW-1185">Reference proteome</keyword>
<dbReference type="SUPFAM" id="SSF141066">
    <property type="entry name" value="ICP-like"/>
    <property type="match status" value="1"/>
</dbReference>
<dbReference type="Proteomes" id="UP000198915">
    <property type="component" value="Unassembled WGS sequence"/>
</dbReference>
<gene>
    <name evidence="4" type="ORF">SAMN05518846_102112</name>
</gene>
<sequence length="103" mass="11318">MVDSTTRTLRVLAGHAFVLTLDANPTTGYQWMLSNPLDGRFLTLLSNEYIPPATSGLIGQGGHQQLTFQPLRPGMTSIALKYCRPWDDGDCARFSFTIVQISG</sequence>
<evidence type="ECO:0000313" key="5">
    <source>
        <dbReference type="Proteomes" id="UP000198915"/>
    </source>
</evidence>
<reference evidence="5" key="1">
    <citation type="submission" date="2016-10" db="EMBL/GenBank/DDBJ databases">
        <authorList>
            <person name="Varghese N."/>
            <person name="Submissions S."/>
        </authorList>
    </citation>
    <scope>NUCLEOTIDE SEQUENCE [LARGE SCALE GENOMIC DNA]</scope>
    <source>
        <strain evidence="5">OK042</strain>
    </source>
</reference>
<proteinExistence type="predicted"/>
<protein>
    <submittedName>
        <fullName evidence="4">Inhibitor of cysteine peptidase</fullName>
    </submittedName>
</protein>
<accession>A0A1I3NMC3</accession>